<keyword evidence="3 4" id="KW-0408">Iron</keyword>
<evidence type="ECO:0000256" key="2">
    <source>
        <dbReference type="ARBA" id="ARBA00022723"/>
    </source>
</evidence>
<dbReference type="PROSITE" id="PS01344">
    <property type="entry name" value="FRATAXIN_1"/>
    <property type="match status" value="1"/>
</dbReference>
<comment type="similarity">
    <text evidence="1 4">Belongs to the frataxin family.</text>
</comment>
<dbReference type="GO" id="GO:0008199">
    <property type="term" value="F:ferric iron binding"/>
    <property type="evidence" value="ECO:0007669"/>
    <property type="project" value="InterPro"/>
</dbReference>
<dbReference type="AlphaFoldDB" id="A0A837B1I4"/>
<dbReference type="PANTHER" id="PTHR16821">
    <property type="entry name" value="FRATAXIN"/>
    <property type="match status" value="1"/>
</dbReference>
<keyword evidence="6" id="KW-1185">Reference proteome</keyword>
<comment type="function">
    <text evidence="4">Involved in iron-sulfur (Fe-S) cluster assembly. May act as a regulator of Fe-S biogenesis.</text>
</comment>
<sequence length="146" mass="16107">MVEIAGVVRLPLRIKLGFRHIIWQDNSLNVIKCRITVSKMTESEFLQYSDDLFGHIEESIDAGGWSLDCETSGNVLTIEADSGAQIIVNRHAATQELWIAAKSGGYHFACQQGQWLSTRDGSEFFAILSQVLSAACGDEVHIPVLN</sequence>
<name>A0A837B1I4_9NEIS</name>
<dbReference type="InterPro" id="IPR047584">
    <property type="entry name" value="CyaY"/>
</dbReference>
<evidence type="ECO:0000313" key="5">
    <source>
        <dbReference type="EMBL" id="KDN14621.1"/>
    </source>
</evidence>
<dbReference type="InterPro" id="IPR020895">
    <property type="entry name" value="Frataxin_CS"/>
</dbReference>
<dbReference type="GO" id="GO:0005737">
    <property type="term" value="C:cytoplasm"/>
    <property type="evidence" value="ECO:0007669"/>
    <property type="project" value="UniProtKB-ARBA"/>
</dbReference>
<dbReference type="CDD" id="cd00503">
    <property type="entry name" value="Frataxin"/>
    <property type="match status" value="1"/>
</dbReference>
<evidence type="ECO:0000256" key="1">
    <source>
        <dbReference type="ARBA" id="ARBA00008183"/>
    </source>
</evidence>
<dbReference type="HAMAP" id="MF_00142">
    <property type="entry name" value="CyaY"/>
    <property type="match status" value="1"/>
</dbReference>
<dbReference type="NCBIfam" id="TIGR03421">
    <property type="entry name" value="FeS_CyaY"/>
    <property type="match status" value="1"/>
</dbReference>
<evidence type="ECO:0000256" key="3">
    <source>
        <dbReference type="ARBA" id="ARBA00023004"/>
    </source>
</evidence>
<reference evidence="5 6" key="1">
    <citation type="submission" date="2014-03" db="EMBL/GenBank/DDBJ databases">
        <title>The genomes of two eusocial bee gut symbionts.</title>
        <authorList>
            <person name="Kwong W.K."/>
            <person name="Engel P."/>
            <person name="Koch H."/>
            <person name="Moran N.A."/>
        </authorList>
    </citation>
    <scope>NUCLEOTIDE SEQUENCE [LARGE SCALE GENOMIC DNA]</scope>
    <source>
        <strain evidence="6">wkB29</strain>
    </source>
</reference>
<gene>
    <name evidence="4" type="primary">cyaY</name>
    <name evidence="5" type="ORF">SALWKB29_1411</name>
</gene>
<dbReference type="PANTHER" id="PTHR16821:SF2">
    <property type="entry name" value="FRATAXIN, MITOCHONDRIAL"/>
    <property type="match status" value="1"/>
</dbReference>
<dbReference type="Pfam" id="PF01491">
    <property type="entry name" value="Frataxin_Cyay"/>
    <property type="match status" value="1"/>
</dbReference>
<dbReference type="GO" id="GO:0016226">
    <property type="term" value="P:iron-sulfur cluster assembly"/>
    <property type="evidence" value="ECO:0007669"/>
    <property type="project" value="UniProtKB-UniRule"/>
</dbReference>
<proteinExistence type="inferred from homology"/>
<dbReference type="SUPFAM" id="SSF55387">
    <property type="entry name" value="Frataxin/Nqo15-like"/>
    <property type="match status" value="1"/>
</dbReference>
<dbReference type="InterPro" id="IPR036524">
    <property type="entry name" value="Frataxin/CyaY_sf"/>
</dbReference>
<keyword evidence="2 4" id="KW-0479">Metal-binding</keyword>
<dbReference type="Gene3D" id="3.30.920.10">
    <property type="entry name" value="Frataxin/CyaY"/>
    <property type="match status" value="1"/>
</dbReference>
<dbReference type="PROSITE" id="PS50810">
    <property type="entry name" value="FRATAXIN_2"/>
    <property type="match status" value="1"/>
</dbReference>
<evidence type="ECO:0000256" key="4">
    <source>
        <dbReference type="HAMAP-Rule" id="MF_00142"/>
    </source>
</evidence>
<dbReference type="SMART" id="SM01219">
    <property type="entry name" value="Frataxin_Cyay"/>
    <property type="match status" value="1"/>
</dbReference>
<dbReference type="Proteomes" id="UP000027170">
    <property type="component" value="Unassembled WGS sequence"/>
</dbReference>
<dbReference type="EMBL" id="JFZV01000006">
    <property type="protein sequence ID" value="KDN14621.1"/>
    <property type="molecule type" value="Genomic_DNA"/>
</dbReference>
<evidence type="ECO:0000313" key="6">
    <source>
        <dbReference type="Proteomes" id="UP000027170"/>
    </source>
</evidence>
<accession>A0A837B1I4</accession>
<comment type="caution">
    <text evidence="5">The sequence shown here is derived from an EMBL/GenBank/DDBJ whole genome shotgun (WGS) entry which is preliminary data.</text>
</comment>
<organism evidence="5 6">
    <name type="scientific">Snodgrassella communis</name>
    <dbReference type="NCBI Taxonomy" id="2946699"/>
    <lineage>
        <taxon>Bacteria</taxon>
        <taxon>Pseudomonadati</taxon>
        <taxon>Pseudomonadota</taxon>
        <taxon>Betaproteobacteria</taxon>
        <taxon>Neisseriales</taxon>
        <taxon>Neisseriaceae</taxon>
        <taxon>Snodgrassella</taxon>
    </lineage>
</organism>
<protein>
    <recommendedName>
        <fullName evidence="4">Iron-sulfur cluster assembly protein CyaY</fullName>
    </recommendedName>
</protein>
<dbReference type="InterPro" id="IPR002908">
    <property type="entry name" value="Frataxin/CyaY"/>
</dbReference>